<keyword evidence="1" id="KW-0472">Membrane</keyword>
<feature type="transmembrane region" description="Helical" evidence="1">
    <location>
        <begin position="52"/>
        <end position="70"/>
    </location>
</feature>
<dbReference type="STRING" id="1798480.A2851_01885"/>
<proteinExistence type="predicted"/>
<evidence type="ECO:0000256" key="1">
    <source>
        <dbReference type="SAM" id="Phobius"/>
    </source>
</evidence>
<accession>A0A1F6CWS4</accession>
<gene>
    <name evidence="2" type="ORF">A2851_01885</name>
</gene>
<name>A0A1F6CWS4_9BACT</name>
<comment type="caution">
    <text evidence="2">The sequence shown here is derived from an EMBL/GenBank/DDBJ whole genome shotgun (WGS) entry which is preliminary data.</text>
</comment>
<sequence>MAGSLHRFGENDMKVLWFLRVAVAVVFIVLAVNSAYFAINFVILAPLPAQKVVGGIFFGVLALCLLAAVIEVTPKDDP</sequence>
<protein>
    <submittedName>
        <fullName evidence="2">Uncharacterized protein</fullName>
    </submittedName>
</protein>
<keyword evidence="1" id="KW-0812">Transmembrane</keyword>
<feature type="transmembrane region" description="Helical" evidence="1">
    <location>
        <begin position="17"/>
        <end position="45"/>
    </location>
</feature>
<dbReference type="EMBL" id="MFKT01000009">
    <property type="protein sequence ID" value="OGG53618.1"/>
    <property type="molecule type" value="Genomic_DNA"/>
</dbReference>
<dbReference type="Proteomes" id="UP000176863">
    <property type="component" value="Unassembled WGS sequence"/>
</dbReference>
<organism evidence="2 3">
    <name type="scientific">Candidatus Kaiserbacteria bacterium RIFCSPHIGHO2_01_FULL_53_29</name>
    <dbReference type="NCBI Taxonomy" id="1798480"/>
    <lineage>
        <taxon>Bacteria</taxon>
        <taxon>Candidatus Kaiseribacteriota</taxon>
    </lineage>
</organism>
<keyword evidence="1" id="KW-1133">Transmembrane helix</keyword>
<evidence type="ECO:0000313" key="2">
    <source>
        <dbReference type="EMBL" id="OGG53618.1"/>
    </source>
</evidence>
<dbReference type="AlphaFoldDB" id="A0A1F6CWS4"/>
<evidence type="ECO:0000313" key="3">
    <source>
        <dbReference type="Proteomes" id="UP000176863"/>
    </source>
</evidence>
<reference evidence="2 3" key="1">
    <citation type="journal article" date="2016" name="Nat. Commun.">
        <title>Thousands of microbial genomes shed light on interconnected biogeochemical processes in an aquifer system.</title>
        <authorList>
            <person name="Anantharaman K."/>
            <person name="Brown C.T."/>
            <person name="Hug L.A."/>
            <person name="Sharon I."/>
            <person name="Castelle C.J."/>
            <person name="Probst A.J."/>
            <person name="Thomas B.C."/>
            <person name="Singh A."/>
            <person name="Wilkins M.J."/>
            <person name="Karaoz U."/>
            <person name="Brodie E.L."/>
            <person name="Williams K.H."/>
            <person name="Hubbard S.S."/>
            <person name="Banfield J.F."/>
        </authorList>
    </citation>
    <scope>NUCLEOTIDE SEQUENCE [LARGE SCALE GENOMIC DNA]</scope>
</reference>